<organism evidence="2 5">
    <name type="scientific">Natronoglomus mannanivorans</name>
    <dbReference type="NCBI Taxonomy" id="2979990"/>
    <lineage>
        <taxon>Archaea</taxon>
        <taxon>Methanobacteriati</taxon>
        <taxon>Methanobacteriota</taxon>
        <taxon>Stenosarchaea group</taxon>
        <taxon>Halobacteria</taxon>
        <taxon>Halobacteriales</taxon>
        <taxon>Natrialbaceae</taxon>
        <taxon>Natronoglomus</taxon>
    </lineage>
</organism>
<comment type="caution">
    <text evidence="2">The sequence shown here is derived from an EMBL/GenBank/DDBJ whole genome shotgun (WGS) entry which is preliminary data.</text>
</comment>
<keyword evidence="1" id="KW-1133">Transmembrane helix</keyword>
<protein>
    <submittedName>
        <fullName evidence="2">Uncharacterized protein</fullName>
    </submittedName>
</protein>
<dbReference type="EMBL" id="JAOPKB010000017">
    <property type="protein sequence ID" value="MCU4975237.1"/>
    <property type="molecule type" value="Genomic_DNA"/>
</dbReference>
<keyword evidence="1" id="KW-0812">Transmembrane</keyword>
<sequence>MILDLRGKLVVAVTGTLLAIVFFVFFPLWMALLAILCMVPFFTKVLLH</sequence>
<feature type="transmembrane region" description="Helical" evidence="1">
    <location>
        <begin position="9"/>
        <end position="42"/>
    </location>
</feature>
<keyword evidence="4" id="KW-1185">Reference proteome</keyword>
<evidence type="ECO:0000256" key="1">
    <source>
        <dbReference type="SAM" id="Phobius"/>
    </source>
</evidence>
<keyword evidence="1" id="KW-0472">Membrane</keyword>
<gene>
    <name evidence="3" type="ORF">OB955_21275</name>
    <name evidence="2" type="ORF">OB960_23990</name>
</gene>
<name>A0AAP2Z3S5_9EURY</name>
<evidence type="ECO:0000313" key="4">
    <source>
        <dbReference type="Proteomes" id="UP001320972"/>
    </source>
</evidence>
<dbReference type="Proteomes" id="UP001320972">
    <property type="component" value="Unassembled WGS sequence"/>
</dbReference>
<dbReference type="EMBL" id="JAOPKA010000028">
    <property type="protein sequence ID" value="MCU4744437.1"/>
    <property type="molecule type" value="Genomic_DNA"/>
</dbReference>
<dbReference type="RefSeq" id="WP_338006242.1">
    <property type="nucleotide sequence ID" value="NZ_JAOPKA010000028.1"/>
</dbReference>
<proteinExistence type="predicted"/>
<evidence type="ECO:0000313" key="2">
    <source>
        <dbReference type="EMBL" id="MCU4744437.1"/>
    </source>
</evidence>
<dbReference type="Proteomes" id="UP001321018">
    <property type="component" value="Unassembled WGS sequence"/>
</dbReference>
<reference evidence="2 4" key="1">
    <citation type="submission" date="2022-09" db="EMBL/GenBank/DDBJ databases">
        <title>Enrichment on poylsaccharides allowed isolation of novel metabolic and taxonomic groups of Haloarchaea.</title>
        <authorList>
            <person name="Sorokin D.Y."/>
            <person name="Elcheninov A.G."/>
            <person name="Khizhniak T.V."/>
            <person name="Kolganova T.V."/>
            <person name="Kublanov I.V."/>
        </authorList>
    </citation>
    <scope>NUCLEOTIDE SEQUENCE</scope>
    <source>
        <strain evidence="3 4">AArc-m2/3/4</strain>
        <strain evidence="2">AArc-xg1-1</strain>
    </source>
</reference>
<evidence type="ECO:0000313" key="5">
    <source>
        <dbReference type="Proteomes" id="UP001321018"/>
    </source>
</evidence>
<evidence type="ECO:0000313" key="3">
    <source>
        <dbReference type="EMBL" id="MCU4975237.1"/>
    </source>
</evidence>
<accession>A0AAP2Z3S5</accession>
<dbReference type="AlphaFoldDB" id="A0AAP2Z3S5"/>